<dbReference type="STRING" id="10195.A0A3M7PKE4"/>
<evidence type="ECO:0000259" key="1">
    <source>
        <dbReference type="SMART" id="SM01269"/>
    </source>
</evidence>
<keyword evidence="3" id="KW-1185">Reference proteome</keyword>
<organism evidence="2 3">
    <name type="scientific">Brachionus plicatilis</name>
    <name type="common">Marine rotifer</name>
    <name type="synonym">Brachionus muelleri</name>
    <dbReference type="NCBI Taxonomy" id="10195"/>
    <lineage>
        <taxon>Eukaryota</taxon>
        <taxon>Metazoa</taxon>
        <taxon>Spiralia</taxon>
        <taxon>Gnathifera</taxon>
        <taxon>Rotifera</taxon>
        <taxon>Eurotatoria</taxon>
        <taxon>Monogononta</taxon>
        <taxon>Pseudotrocha</taxon>
        <taxon>Ploima</taxon>
        <taxon>Brachionidae</taxon>
        <taxon>Brachionus</taxon>
    </lineage>
</organism>
<gene>
    <name evidence="2" type="ORF">BpHYR1_018544</name>
</gene>
<reference evidence="2 3" key="1">
    <citation type="journal article" date="2018" name="Sci. Rep.">
        <title>Genomic signatures of local adaptation to the degree of environmental predictability in rotifers.</title>
        <authorList>
            <person name="Franch-Gras L."/>
            <person name="Hahn C."/>
            <person name="Garcia-Roger E.M."/>
            <person name="Carmona M.J."/>
            <person name="Serra M."/>
            <person name="Gomez A."/>
        </authorList>
    </citation>
    <scope>NUCLEOTIDE SEQUENCE [LARGE SCALE GENOMIC DNA]</scope>
    <source>
        <strain evidence="2">HYR1</strain>
    </source>
</reference>
<dbReference type="SMART" id="SM01269">
    <property type="entry name" value="Lipid_DES"/>
    <property type="match status" value="1"/>
</dbReference>
<name>A0A3M7PKE4_BRAPC</name>
<feature type="domain" description="Sphingolipid delta4-desaturase N-terminal" evidence="1">
    <location>
        <begin position="13"/>
        <end position="51"/>
    </location>
</feature>
<dbReference type="EMBL" id="REGN01010362">
    <property type="protein sequence ID" value="RMZ99194.1"/>
    <property type="molecule type" value="Genomic_DNA"/>
</dbReference>
<proteinExistence type="predicted"/>
<feature type="non-terminal residue" evidence="2">
    <location>
        <position position="54"/>
    </location>
</feature>
<dbReference type="InterPro" id="IPR013866">
    <property type="entry name" value="Sphingolipid_d4-desaturase_N"/>
</dbReference>
<dbReference type="Proteomes" id="UP000276133">
    <property type="component" value="Unassembled WGS sequence"/>
</dbReference>
<dbReference type="Pfam" id="PF08557">
    <property type="entry name" value="Lipid_DES"/>
    <property type="match status" value="1"/>
</dbReference>
<protein>
    <submittedName>
        <fullName evidence="2">Sphingolipid delta(4)-desaturase DES1-like</fullName>
    </submittedName>
</protein>
<evidence type="ECO:0000313" key="2">
    <source>
        <dbReference type="EMBL" id="RMZ99194.1"/>
    </source>
</evidence>
<dbReference type="OrthoDB" id="200948at2759"/>
<dbReference type="AlphaFoldDB" id="A0A3M7PKE4"/>
<accession>A0A3M7PKE4</accession>
<evidence type="ECO:0000313" key="3">
    <source>
        <dbReference type="Proteomes" id="UP000276133"/>
    </source>
</evidence>
<sequence>MTMLSKFVDLFKSNKNDFYWEATDEPHASRRKQILAKYPQIKKLMGHDPRIAAQ</sequence>
<comment type="caution">
    <text evidence="2">The sequence shown here is derived from an EMBL/GenBank/DDBJ whole genome shotgun (WGS) entry which is preliminary data.</text>
</comment>